<dbReference type="CDD" id="cd05380">
    <property type="entry name" value="CAP_euk"/>
    <property type="match status" value="1"/>
</dbReference>
<dbReference type="PRINTS" id="PR00838">
    <property type="entry name" value="V5ALLERGEN"/>
</dbReference>
<protein>
    <recommendedName>
        <fullName evidence="1">SCP domain-containing protein</fullName>
    </recommendedName>
</protein>
<evidence type="ECO:0000259" key="1">
    <source>
        <dbReference type="SMART" id="SM00198"/>
    </source>
</evidence>
<name>A0AAV6V556_9ARAC</name>
<sequence>MDDSCLVWDDKVAAKAQEWANKCKFEDDTKEDRDTGRGYTGENIAYRSNQNKSYDWDEVVLDFYSEVSDFDPETIDKFSYEENTGHFTQIIWANTTKIGCGYVRFLDGTNYYHLYGCEYLPGGNIIDYPIYKRGKPCSQCGGCGSIPGLCAPPRSPSYIYI</sequence>
<dbReference type="Proteomes" id="UP000827092">
    <property type="component" value="Unassembled WGS sequence"/>
</dbReference>
<dbReference type="SMART" id="SM00198">
    <property type="entry name" value="SCP"/>
    <property type="match status" value="1"/>
</dbReference>
<feature type="domain" description="SCP" evidence="1">
    <location>
        <begin position="6"/>
        <end position="127"/>
    </location>
</feature>
<comment type="caution">
    <text evidence="2">The sequence shown here is derived from an EMBL/GenBank/DDBJ whole genome shotgun (WGS) entry which is preliminary data.</text>
</comment>
<dbReference type="InterPro" id="IPR018244">
    <property type="entry name" value="Allrgn_V5/Tpx1_CS"/>
</dbReference>
<dbReference type="InterPro" id="IPR014044">
    <property type="entry name" value="CAP_dom"/>
</dbReference>
<dbReference type="Gene3D" id="3.40.33.10">
    <property type="entry name" value="CAP"/>
    <property type="match status" value="1"/>
</dbReference>
<dbReference type="EMBL" id="JAFNEN010000175">
    <property type="protein sequence ID" value="KAG8190771.1"/>
    <property type="molecule type" value="Genomic_DNA"/>
</dbReference>
<dbReference type="PANTHER" id="PTHR10334">
    <property type="entry name" value="CYSTEINE-RICH SECRETORY PROTEIN-RELATED"/>
    <property type="match status" value="1"/>
</dbReference>
<dbReference type="SUPFAM" id="SSF55797">
    <property type="entry name" value="PR-1-like"/>
    <property type="match status" value="1"/>
</dbReference>
<reference evidence="2 3" key="1">
    <citation type="journal article" date="2022" name="Nat. Ecol. Evol.">
        <title>A masculinizing supergene underlies an exaggerated male reproductive morph in a spider.</title>
        <authorList>
            <person name="Hendrickx F."/>
            <person name="De Corte Z."/>
            <person name="Sonet G."/>
            <person name="Van Belleghem S.M."/>
            <person name="Kostlbacher S."/>
            <person name="Vangestel C."/>
        </authorList>
    </citation>
    <scope>NUCLEOTIDE SEQUENCE [LARGE SCALE GENOMIC DNA]</scope>
    <source>
        <strain evidence="2">W744_W776</strain>
    </source>
</reference>
<evidence type="ECO:0000313" key="3">
    <source>
        <dbReference type="Proteomes" id="UP000827092"/>
    </source>
</evidence>
<dbReference type="PRINTS" id="PR00837">
    <property type="entry name" value="V5TPXLIKE"/>
</dbReference>
<evidence type="ECO:0000313" key="2">
    <source>
        <dbReference type="EMBL" id="KAG8190771.1"/>
    </source>
</evidence>
<dbReference type="Pfam" id="PF00188">
    <property type="entry name" value="CAP"/>
    <property type="match status" value="1"/>
</dbReference>
<organism evidence="2 3">
    <name type="scientific">Oedothorax gibbosus</name>
    <dbReference type="NCBI Taxonomy" id="931172"/>
    <lineage>
        <taxon>Eukaryota</taxon>
        <taxon>Metazoa</taxon>
        <taxon>Ecdysozoa</taxon>
        <taxon>Arthropoda</taxon>
        <taxon>Chelicerata</taxon>
        <taxon>Arachnida</taxon>
        <taxon>Araneae</taxon>
        <taxon>Araneomorphae</taxon>
        <taxon>Entelegynae</taxon>
        <taxon>Araneoidea</taxon>
        <taxon>Linyphiidae</taxon>
        <taxon>Erigoninae</taxon>
        <taxon>Oedothorax</taxon>
    </lineage>
</organism>
<dbReference type="InterPro" id="IPR001283">
    <property type="entry name" value="CRISP-related"/>
</dbReference>
<dbReference type="InterPro" id="IPR035940">
    <property type="entry name" value="CAP_sf"/>
</dbReference>
<gene>
    <name evidence="2" type="ORF">JTE90_024896</name>
</gene>
<dbReference type="PROSITE" id="PS01009">
    <property type="entry name" value="CRISP_1"/>
    <property type="match status" value="1"/>
</dbReference>
<dbReference type="InterPro" id="IPR002413">
    <property type="entry name" value="V5_allergen-like"/>
</dbReference>
<dbReference type="AlphaFoldDB" id="A0AAV6V556"/>
<keyword evidence="3" id="KW-1185">Reference proteome</keyword>
<dbReference type="GO" id="GO:0005576">
    <property type="term" value="C:extracellular region"/>
    <property type="evidence" value="ECO:0007669"/>
    <property type="project" value="InterPro"/>
</dbReference>
<proteinExistence type="predicted"/>
<accession>A0AAV6V556</accession>